<evidence type="ECO:0000313" key="1">
    <source>
        <dbReference type="EMBL" id="QJB00160.1"/>
    </source>
</evidence>
<proteinExistence type="predicted"/>
<evidence type="ECO:0000313" key="2">
    <source>
        <dbReference type="EMBL" id="QJB02576.1"/>
    </source>
</evidence>
<dbReference type="EMBL" id="MT143793">
    <property type="protein sequence ID" value="QJB02576.1"/>
    <property type="molecule type" value="Genomic_DNA"/>
</dbReference>
<accession>A0A6M3M1U8</accession>
<organism evidence="1">
    <name type="scientific">viral metagenome</name>
    <dbReference type="NCBI Taxonomy" id="1070528"/>
    <lineage>
        <taxon>unclassified sequences</taxon>
        <taxon>metagenomes</taxon>
        <taxon>organismal metagenomes</taxon>
    </lineage>
</organism>
<gene>
    <name evidence="1" type="ORF">MM171A00678_0019</name>
    <name evidence="2" type="ORF">MM171B01174_0014</name>
</gene>
<name>A0A6M3M1U8_9ZZZZ</name>
<protein>
    <submittedName>
        <fullName evidence="1">Uncharacterized protein</fullName>
    </submittedName>
</protein>
<dbReference type="EMBL" id="MT143683">
    <property type="protein sequence ID" value="QJB00160.1"/>
    <property type="molecule type" value="Genomic_DNA"/>
</dbReference>
<reference evidence="1" key="1">
    <citation type="submission" date="2020-03" db="EMBL/GenBank/DDBJ databases">
        <title>The deep terrestrial virosphere.</title>
        <authorList>
            <person name="Holmfeldt K."/>
            <person name="Nilsson E."/>
            <person name="Simone D."/>
            <person name="Lopez-Fernandez M."/>
            <person name="Wu X."/>
            <person name="de Brujin I."/>
            <person name="Lundin D."/>
            <person name="Andersson A."/>
            <person name="Bertilsson S."/>
            <person name="Dopson M."/>
        </authorList>
    </citation>
    <scope>NUCLEOTIDE SEQUENCE</scope>
    <source>
        <strain evidence="1">MM171A00678</strain>
        <strain evidence="2">MM171B01174</strain>
    </source>
</reference>
<sequence length="182" mass="21203">MIEVNLTKKQYDRLPYKTTTISKGKTYGEIIGLLETHGIQDYQWTRFQGTDQLAFPITVERKGVEQKFGVRLTVPKLMYPMRLGRGRNAPKRITYLENVSWRIFWWHLKSKLEAIEFGISDEVKEFMYNIHYALPDGTEVSLGETLIENADQLAKLSALEDKRVVEAEVKYPEIEADEEKNE</sequence>
<dbReference type="AlphaFoldDB" id="A0A6M3M1U8"/>